<dbReference type="Pfam" id="PF00989">
    <property type="entry name" value="PAS"/>
    <property type="match status" value="1"/>
</dbReference>
<sequence length="188" mass="21915">MWYASVMINYHDPAVQEKHLTNFQKLVRWTGDIPDSADSYFECYPMAVFLIDALGRFTFFNRAAEEFIGYTKDEICDKHFRLLLTLDDLSDGFKLFYQVFQESVRQRSLFRVRLKNGLTRVVDLLAVPVFLNGAVKSALCIANDITGRVSQTPRDAKRVEVFKKFSSDLEKWKNHIKDQEDKDNKKSI</sequence>
<dbReference type="InterPro" id="IPR013767">
    <property type="entry name" value="PAS_fold"/>
</dbReference>
<protein>
    <recommendedName>
        <fullName evidence="1">PAS domain-containing protein</fullName>
    </recommendedName>
</protein>
<dbReference type="InterPro" id="IPR035965">
    <property type="entry name" value="PAS-like_dom_sf"/>
</dbReference>
<evidence type="ECO:0000259" key="1">
    <source>
        <dbReference type="PROSITE" id="PS50112"/>
    </source>
</evidence>
<dbReference type="AlphaFoldDB" id="A0A2H0LQ34"/>
<name>A0A2H0LQ34_9BACT</name>
<dbReference type="EMBL" id="PCVY01000041">
    <property type="protein sequence ID" value="PIQ86540.1"/>
    <property type="molecule type" value="Genomic_DNA"/>
</dbReference>
<dbReference type="PROSITE" id="PS50112">
    <property type="entry name" value="PAS"/>
    <property type="match status" value="1"/>
</dbReference>
<dbReference type="GO" id="GO:0006355">
    <property type="term" value="P:regulation of DNA-templated transcription"/>
    <property type="evidence" value="ECO:0007669"/>
    <property type="project" value="InterPro"/>
</dbReference>
<dbReference type="CDD" id="cd00130">
    <property type="entry name" value="PAS"/>
    <property type="match status" value="1"/>
</dbReference>
<evidence type="ECO:0000313" key="2">
    <source>
        <dbReference type="EMBL" id="PIQ86540.1"/>
    </source>
</evidence>
<feature type="domain" description="PAS" evidence="1">
    <location>
        <begin position="48"/>
        <end position="103"/>
    </location>
</feature>
<dbReference type="Gene3D" id="3.30.450.20">
    <property type="entry name" value="PAS domain"/>
    <property type="match status" value="1"/>
</dbReference>
<gene>
    <name evidence="2" type="ORF">COV74_04445</name>
</gene>
<dbReference type="SUPFAM" id="SSF55785">
    <property type="entry name" value="PYP-like sensor domain (PAS domain)"/>
    <property type="match status" value="1"/>
</dbReference>
<dbReference type="InterPro" id="IPR000014">
    <property type="entry name" value="PAS"/>
</dbReference>
<comment type="caution">
    <text evidence="2">The sequence shown here is derived from an EMBL/GenBank/DDBJ whole genome shotgun (WGS) entry which is preliminary data.</text>
</comment>
<reference evidence="2 3" key="1">
    <citation type="submission" date="2017-09" db="EMBL/GenBank/DDBJ databases">
        <title>Depth-based differentiation of microbial function through sediment-hosted aquifers and enrichment of novel symbionts in the deep terrestrial subsurface.</title>
        <authorList>
            <person name="Probst A.J."/>
            <person name="Ladd B."/>
            <person name="Jarett J.K."/>
            <person name="Geller-Mcgrath D.E."/>
            <person name="Sieber C.M."/>
            <person name="Emerson J.B."/>
            <person name="Anantharaman K."/>
            <person name="Thomas B.C."/>
            <person name="Malmstrom R."/>
            <person name="Stieglmeier M."/>
            <person name="Klingl A."/>
            <person name="Woyke T."/>
            <person name="Ryan C.M."/>
            <person name="Banfield J.F."/>
        </authorList>
    </citation>
    <scope>NUCLEOTIDE SEQUENCE [LARGE SCALE GENOMIC DNA]</scope>
    <source>
        <strain evidence="2">CG11_big_fil_rev_8_21_14_0_20_45_26</strain>
    </source>
</reference>
<accession>A0A2H0LQ34</accession>
<dbReference type="Proteomes" id="UP000230859">
    <property type="component" value="Unassembled WGS sequence"/>
</dbReference>
<dbReference type="NCBIfam" id="TIGR00229">
    <property type="entry name" value="sensory_box"/>
    <property type="match status" value="1"/>
</dbReference>
<organism evidence="2 3">
    <name type="scientific">Candidatus Abzuiibacterium crystallinum</name>
    <dbReference type="NCBI Taxonomy" id="1974748"/>
    <lineage>
        <taxon>Bacteria</taxon>
        <taxon>Pseudomonadati</taxon>
        <taxon>Candidatus Omnitrophota</taxon>
        <taxon>Candidatus Abzuiibacterium</taxon>
    </lineage>
</organism>
<proteinExistence type="predicted"/>
<evidence type="ECO:0000313" key="3">
    <source>
        <dbReference type="Proteomes" id="UP000230859"/>
    </source>
</evidence>
<dbReference type="SMART" id="SM00091">
    <property type="entry name" value="PAS"/>
    <property type="match status" value="1"/>
</dbReference>